<dbReference type="GO" id="GO:0000166">
    <property type="term" value="F:nucleotide binding"/>
    <property type="evidence" value="ECO:0007669"/>
    <property type="project" value="UniProtKB-KW"/>
</dbReference>
<dbReference type="InterPro" id="IPR045836">
    <property type="entry name" value="Astro_VPg"/>
</dbReference>
<feature type="transmembrane region" description="Helical" evidence="23">
    <location>
        <begin position="81"/>
        <end position="100"/>
    </location>
</feature>
<dbReference type="GO" id="GO:0006351">
    <property type="term" value="P:DNA-templated transcription"/>
    <property type="evidence" value="ECO:0007669"/>
    <property type="project" value="InterPro"/>
</dbReference>
<evidence type="ECO:0000256" key="15">
    <source>
        <dbReference type="ARBA" id="ARBA00022825"/>
    </source>
</evidence>
<evidence type="ECO:0000256" key="6">
    <source>
        <dbReference type="ARBA" id="ARBA00022520"/>
    </source>
</evidence>
<dbReference type="GO" id="GO:0039694">
    <property type="term" value="P:viral RNA genome replication"/>
    <property type="evidence" value="ECO:0007669"/>
    <property type="project" value="InterPro"/>
</dbReference>
<keyword evidence="7" id="KW-0597">Phosphoprotein</keyword>
<feature type="domain" description="RdRp catalytic" evidence="24">
    <location>
        <begin position="993"/>
        <end position="1121"/>
    </location>
</feature>
<evidence type="ECO:0000256" key="8">
    <source>
        <dbReference type="ARBA" id="ARBA00022670"/>
    </source>
</evidence>
<keyword evidence="14" id="KW-0378">Hydrolase</keyword>
<evidence type="ECO:0000256" key="1">
    <source>
        <dbReference type="ARBA" id="ARBA00004301"/>
    </source>
</evidence>
<dbReference type="InterPro" id="IPR001205">
    <property type="entry name" value="RNA-dir_pol_C"/>
</dbReference>
<comment type="function">
    <text evidence="20">Responsible for the cleavage of the polyprotein into functional products.</text>
</comment>
<feature type="transmembrane region" description="Helical" evidence="23">
    <location>
        <begin position="268"/>
        <end position="297"/>
    </location>
</feature>
<sequence>MTASTVSEGEWRTFVLDVDHGEHVAVEVNHIRDHQPTILTAALIQDRSEKAREISDLRLNNELLRGELAVYRREHEATPRLTLSWPTIFALIFLGFSLFWHSANGMTTTSTTAAAANPMEMLRLNIWLDDFIAEAKRVVHTHKTTVIDAVLTSPSWIVATAVVPYLWPIVTITLGLISVYKSERKVLSVLFLAAASVSGGDWVFLATASSQTVVSAIIQILCVLISHIDPLGSICLSAIAMFVVFLASMCCSNTDFIQHSRASSINTFVLIFSIVMRTMRVSAMPFAMAIAVVRAYYILTTPTGATIEVRSEDGKVLTKETLKPSVLFRFKQSIRDKVVRLFPQRVRHTQAPLVRVNPNAVCRVETPEGVGTAFFCANYIVTAAHVMGRHTVATIILGPQRVQATLARVVPDKDIALLKIPPQCQNAPRLKIAKSKDVSWVCVYTPGEGGSIVQSVVPGNIIDGNVDYAIQTVDGMSGGPIVNPDGHVIGVHQTNTGYTGGGEVLTHEDVIDPPRDDEKAKLKAELEELRKQLKQCSGPNEANVVALVREAMGREMQILRAEIDAALTKFSQVKKGKTKRRRAVLRGAKPGRRQKGPLFTEEEYQKMLDEGLTRDDIKRIVDEIYAKEAAGFPEWEPMDDDYNPDDDWVFDSDTPYGQKTVVIPSFTQYCRREYDPTDVVDMVQQLSAADLEALGPLVKVIINTSQVKNPLGPVMCLSDRYAAYHGLPPISDGLPYKQRSKPKNLQGGGQAPPKTNSLGYWKTLALPPRRVVTPQNFPVVCNLPINRPLYEDRGKRDPLLGLLPPCDEDLEFGPATWTPQAITKSFEKFEYAEPSQFWKLYPEECAFADFQWRKHFNFLEGSRVIHMCATEKNVRSTPGYPKCELFQTEEEFMDRYGWAPYLEEFKAIDAGERPVVLWYCFLKKEILKKSKIRDQDIRQIVCADAIYARIGCCLEQHQNKLCKENTGNSSGQCGWCPFYGGFRDTMRRIERGKYKIEFDWTRFDGTIPCQLLKHIKDLRWEKMCPEHRDRYRGIRNWYVANLLTRHVLLPTGEVTVQHRGNPSGQISTTIDNNMINYWLQAFEFAYINKGADIYALWDEYDTIVYGDDRLTTTPILPPDYVPRVIQMYREVFGMWVKPDKVKVSDTVVGLTFCGFTVGPDYLPYPTQPEKLWASLVDPVSKLPDVDSLCGKLESFRILMHNHPDHPFKEYIDKCLAALEEQRTMPVITDEFLKYLWRGGPKMSNHNAT</sequence>
<dbReference type="Gene3D" id="2.40.10.10">
    <property type="entry name" value="Trypsin-like serine proteases"/>
    <property type="match status" value="2"/>
</dbReference>
<reference evidence="25" key="1">
    <citation type="submission" date="2019-01" db="EMBL/GenBank/DDBJ databases">
        <title>Discovery of novel astrovirus genotype species in small ruminants.</title>
        <authorList>
            <person name="Kauer R.V."/>
            <person name="Koch M.C."/>
            <person name="Boujon C.L."/>
            <person name="Werder S."/>
            <person name="Seuberlich T."/>
        </authorList>
    </citation>
    <scope>NUCLEOTIDE SEQUENCE</scope>
</reference>
<evidence type="ECO:0000256" key="11">
    <source>
        <dbReference type="ARBA" id="ARBA00022695"/>
    </source>
</evidence>
<feature type="transmembrane region" description="Helical" evidence="23">
    <location>
        <begin position="186"/>
        <end position="205"/>
    </location>
</feature>
<feature type="transmembrane region" description="Helical" evidence="23">
    <location>
        <begin position="156"/>
        <end position="179"/>
    </location>
</feature>
<evidence type="ECO:0000256" key="4">
    <source>
        <dbReference type="ARBA" id="ARBA00019743"/>
    </source>
</evidence>
<keyword evidence="13" id="KW-0688">Ribosomal frameshifting</keyword>
<feature type="transmembrane region" description="Helical" evidence="23">
    <location>
        <begin position="217"/>
        <end position="247"/>
    </location>
</feature>
<keyword evidence="15" id="KW-0720">Serine protease</keyword>
<dbReference type="InterPro" id="IPR043128">
    <property type="entry name" value="Rev_trsase/Diguanyl_cyclase"/>
</dbReference>
<evidence type="ECO:0000256" key="21">
    <source>
        <dbReference type="ARBA" id="ARBA00047383"/>
    </source>
</evidence>
<dbReference type="SUPFAM" id="SSF56672">
    <property type="entry name" value="DNA/RNA polymerases"/>
    <property type="match status" value="1"/>
</dbReference>
<protein>
    <recommendedName>
        <fullName evidence="4">Non-structural polyprotein 1AB</fullName>
    </recommendedName>
</protein>
<dbReference type="Pfam" id="PF00680">
    <property type="entry name" value="RdRP_1"/>
    <property type="match status" value="1"/>
</dbReference>
<gene>
    <name evidence="25" type="primary">ORF1ab</name>
</gene>
<dbReference type="SUPFAM" id="SSF50494">
    <property type="entry name" value="Trypsin-like serine proteases"/>
    <property type="match status" value="1"/>
</dbReference>
<keyword evidence="12" id="KW-0547">Nucleotide-binding</keyword>
<evidence type="ECO:0000313" key="25">
    <source>
        <dbReference type="EMBL" id="QDP38690.1"/>
    </source>
</evidence>
<dbReference type="InterPro" id="IPR043504">
    <property type="entry name" value="Peptidase_S1_PA_chymotrypsin"/>
</dbReference>
<evidence type="ECO:0000256" key="17">
    <source>
        <dbReference type="ARBA" id="ARBA00022953"/>
    </source>
</evidence>
<dbReference type="Gene3D" id="3.30.70.270">
    <property type="match status" value="1"/>
</dbReference>
<keyword evidence="5" id="KW-0696">RNA-directed RNA polymerase</keyword>
<evidence type="ECO:0000256" key="9">
    <source>
        <dbReference type="ARBA" id="ARBA00022679"/>
    </source>
</evidence>
<dbReference type="CDD" id="cd23172">
    <property type="entry name" value="ps-ssRNAv_Astroviridae_RdRp"/>
    <property type="match status" value="1"/>
</dbReference>
<evidence type="ECO:0000256" key="7">
    <source>
        <dbReference type="ARBA" id="ARBA00022553"/>
    </source>
</evidence>
<name>A0A516KBD0_9VIRU</name>
<dbReference type="GO" id="GO:0003723">
    <property type="term" value="F:RNA binding"/>
    <property type="evidence" value="ECO:0007669"/>
    <property type="project" value="InterPro"/>
</dbReference>
<organism evidence="25">
    <name type="scientific">Caprine astrovirus G2.1</name>
    <dbReference type="NCBI Taxonomy" id="2598085"/>
    <lineage>
        <taxon>Viruses</taxon>
        <taxon>Riboviria</taxon>
        <taxon>Orthornavirae</taxon>
        <taxon>Pisuviricota</taxon>
        <taxon>Stelpaviricetes</taxon>
        <taxon>Stellavirales</taxon>
        <taxon>Astroviridae</taxon>
    </lineage>
</organism>
<dbReference type="InterPro" id="IPR043502">
    <property type="entry name" value="DNA/RNA_pol_sf"/>
</dbReference>
<dbReference type="GO" id="GO:0006508">
    <property type="term" value="P:proteolysis"/>
    <property type="evidence" value="ECO:0007669"/>
    <property type="project" value="UniProtKB-KW"/>
</dbReference>
<dbReference type="Pfam" id="PF19416">
    <property type="entry name" value="Astro_VPg"/>
    <property type="match status" value="1"/>
</dbReference>
<evidence type="ECO:0000256" key="12">
    <source>
        <dbReference type="ARBA" id="ARBA00022741"/>
    </source>
</evidence>
<evidence type="ECO:0000256" key="13">
    <source>
        <dbReference type="ARBA" id="ARBA00022758"/>
    </source>
</evidence>
<feature type="region of interest" description="Disordered" evidence="22">
    <location>
        <begin position="733"/>
        <end position="755"/>
    </location>
</feature>
<evidence type="ECO:0000256" key="22">
    <source>
        <dbReference type="SAM" id="MobiDB-lite"/>
    </source>
</evidence>
<evidence type="ECO:0000256" key="20">
    <source>
        <dbReference type="ARBA" id="ARBA00045910"/>
    </source>
</evidence>
<keyword evidence="16" id="KW-1043">Host membrane</keyword>
<evidence type="ECO:0000256" key="2">
    <source>
        <dbReference type="ARBA" id="ARBA00005873"/>
    </source>
</evidence>
<evidence type="ECO:0000256" key="19">
    <source>
        <dbReference type="ARBA" id="ARBA00023136"/>
    </source>
</evidence>
<evidence type="ECO:0000256" key="16">
    <source>
        <dbReference type="ARBA" id="ARBA00022870"/>
    </source>
</evidence>
<dbReference type="Pfam" id="PF13365">
    <property type="entry name" value="Trypsin_2"/>
    <property type="match status" value="1"/>
</dbReference>
<dbReference type="GO" id="GO:0008236">
    <property type="term" value="F:serine-type peptidase activity"/>
    <property type="evidence" value="ECO:0007669"/>
    <property type="project" value="UniProtKB-KW"/>
</dbReference>
<comment type="subcellular location">
    <subcellularLocation>
        <location evidence="1">Host membrane</location>
        <topology evidence="1">Multi-pass membrane protein</topology>
    </subcellularLocation>
</comment>
<evidence type="ECO:0000256" key="3">
    <source>
        <dbReference type="ARBA" id="ARBA00011245"/>
    </source>
</evidence>
<comment type="catalytic activity">
    <reaction evidence="21">
        <text>RNA(n) + a ribonucleoside 5'-triphosphate = RNA(n+1) + diphosphate</text>
        <dbReference type="Rhea" id="RHEA:21248"/>
        <dbReference type="Rhea" id="RHEA-COMP:14527"/>
        <dbReference type="Rhea" id="RHEA-COMP:17342"/>
        <dbReference type="ChEBI" id="CHEBI:33019"/>
        <dbReference type="ChEBI" id="CHEBI:61557"/>
        <dbReference type="ChEBI" id="CHEBI:140395"/>
    </reaction>
</comment>
<keyword evidence="9" id="KW-0808">Transferase</keyword>
<keyword evidence="17" id="KW-0693">Viral RNA replication</keyword>
<dbReference type="InterPro" id="IPR007094">
    <property type="entry name" value="RNA-dir_pol_PSvirus"/>
</dbReference>
<dbReference type="EMBL" id="MK404645">
    <property type="protein sequence ID" value="QDP38690.1"/>
    <property type="molecule type" value="Genomic_RNA"/>
</dbReference>
<dbReference type="GO" id="GO:0075523">
    <property type="term" value="P:viral translational frameshifting"/>
    <property type="evidence" value="ECO:0007669"/>
    <property type="project" value="UniProtKB-KW"/>
</dbReference>
<comment type="subunit">
    <text evidence="3">Monomer.</text>
</comment>
<dbReference type="GO" id="GO:0003968">
    <property type="term" value="F:RNA-directed RNA polymerase activity"/>
    <property type="evidence" value="ECO:0007669"/>
    <property type="project" value="UniProtKB-KW"/>
</dbReference>
<evidence type="ECO:0000256" key="23">
    <source>
        <dbReference type="SAM" id="Phobius"/>
    </source>
</evidence>
<keyword evidence="8" id="KW-0645">Protease</keyword>
<keyword evidence="11" id="KW-0548">Nucleotidyltransferase</keyword>
<keyword evidence="18 23" id="KW-1133">Transmembrane helix</keyword>
<evidence type="ECO:0000256" key="14">
    <source>
        <dbReference type="ARBA" id="ARBA00022801"/>
    </source>
</evidence>
<evidence type="ECO:0000256" key="18">
    <source>
        <dbReference type="ARBA" id="ARBA00022989"/>
    </source>
</evidence>
<proteinExistence type="inferred from homology"/>
<dbReference type="InterPro" id="IPR009003">
    <property type="entry name" value="Peptidase_S1_PA"/>
</dbReference>
<evidence type="ECO:0000256" key="5">
    <source>
        <dbReference type="ARBA" id="ARBA00022484"/>
    </source>
</evidence>
<dbReference type="GO" id="GO:0033644">
    <property type="term" value="C:host cell membrane"/>
    <property type="evidence" value="ECO:0007669"/>
    <property type="project" value="UniProtKB-SubCell"/>
</dbReference>
<accession>A0A516KBD0</accession>
<evidence type="ECO:0000256" key="10">
    <source>
        <dbReference type="ARBA" id="ARBA00022692"/>
    </source>
</evidence>
<comment type="similarity">
    <text evidence="2">Belongs to the astroviridae polyprotein 1AB family.</text>
</comment>
<keyword evidence="19 23" id="KW-0472">Membrane</keyword>
<dbReference type="PROSITE" id="PS50507">
    <property type="entry name" value="RDRP_SSRNA_POS"/>
    <property type="match status" value="1"/>
</dbReference>
<evidence type="ECO:0000259" key="24">
    <source>
        <dbReference type="PROSITE" id="PS50507"/>
    </source>
</evidence>
<keyword evidence="6" id="KW-0191">Covalent protein-RNA linkage</keyword>
<keyword evidence="10 23" id="KW-0812">Transmembrane</keyword>